<keyword evidence="1" id="KW-0812">Transmembrane</keyword>
<evidence type="ECO:0000313" key="3">
    <source>
        <dbReference type="Proteomes" id="UP000295773"/>
    </source>
</evidence>
<dbReference type="RefSeq" id="WP_132224564.1">
    <property type="nucleotide sequence ID" value="NZ_JANKBG010000008.1"/>
</dbReference>
<feature type="transmembrane region" description="Helical" evidence="1">
    <location>
        <begin position="460"/>
        <end position="480"/>
    </location>
</feature>
<feature type="transmembrane region" description="Helical" evidence="1">
    <location>
        <begin position="419"/>
        <end position="439"/>
    </location>
</feature>
<feature type="transmembrane region" description="Helical" evidence="1">
    <location>
        <begin position="365"/>
        <end position="383"/>
    </location>
</feature>
<keyword evidence="3" id="KW-1185">Reference proteome</keyword>
<feature type="transmembrane region" description="Helical" evidence="1">
    <location>
        <begin position="304"/>
        <end position="335"/>
    </location>
</feature>
<gene>
    <name evidence="2" type="ORF">EDD61_10848</name>
</gene>
<protein>
    <submittedName>
        <fullName evidence="2">ABC-type transport system involved in multi-copper enzyme maturation permease subunit</fullName>
    </submittedName>
</protein>
<name>A0A4R3TFP3_9FIRM</name>
<keyword evidence="1" id="KW-1133">Transmembrane helix</keyword>
<sequence>MMRLLKSEYQKLGKRKFTVVLLIALFAYSGYQIYQTYHATAASEIMAMTYETTDHQKVANGLAYYRYADEYLHQYAGPFNEDTIQKMKEDYQKIMKKYQRKNIDTEKMERIYGKDWESFLKGAATSKYMEEDVRKRMERMNIDGYGMDDKGNYFFNVFYKEDPVYMLYQRIYTGHSQYATSHELYGENAGQISSEIVDISVNQYLPRFLKGAGAEKELFENAMHSGEITNASSRIAKKYQEELQQGQLQYDSTVGNHLLLTNLNKIDFVSLLVIIIVLSDMFAQETHYKTDQILIPTKEGAKRLVIAKLLCGMSLAIGILFLQLCMIVLAAFIFVPLRSLDLTVFPQADAGYYEMIRFIFTYREVLVSTFFLTLIAAMAIGMVTMTISYFSKNRFATAILMLVFMILSFAINFRQDGWLAYLCSLFPSHMLEVNTFYSWMNGGFSPFIIFMDMMIPWKNIVCVLWIILMIILSVIIIQRYQKHFVKSH</sequence>
<proteinExistence type="predicted"/>
<accession>A0A4R3TFP3</accession>
<keyword evidence="1" id="KW-0472">Membrane</keyword>
<dbReference type="Proteomes" id="UP000295773">
    <property type="component" value="Unassembled WGS sequence"/>
</dbReference>
<comment type="caution">
    <text evidence="2">The sequence shown here is derived from an EMBL/GenBank/DDBJ whole genome shotgun (WGS) entry which is preliminary data.</text>
</comment>
<evidence type="ECO:0000256" key="1">
    <source>
        <dbReference type="SAM" id="Phobius"/>
    </source>
</evidence>
<evidence type="ECO:0000313" key="2">
    <source>
        <dbReference type="EMBL" id="TCU60189.1"/>
    </source>
</evidence>
<reference evidence="2 3" key="1">
    <citation type="submission" date="2019-03" db="EMBL/GenBank/DDBJ databases">
        <title>Genomic Encyclopedia of Type Strains, Phase IV (KMG-IV): sequencing the most valuable type-strain genomes for metagenomic binning, comparative biology and taxonomic classification.</title>
        <authorList>
            <person name="Goeker M."/>
        </authorList>
    </citation>
    <scope>NUCLEOTIDE SEQUENCE [LARGE SCALE GENOMIC DNA]</scope>
    <source>
        <strain evidence="2 3">DSM 29481</strain>
    </source>
</reference>
<organism evidence="2 3">
    <name type="scientific">Longicatena caecimuris</name>
    <dbReference type="NCBI Taxonomy" id="1796635"/>
    <lineage>
        <taxon>Bacteria</taxon>
        <taxon>Bacillati</taxon>
        <taxon>Bacillota</taxon>
        <taxon>Erysipelotrichia</taxon>
        <taxon>Erysipelotrichales</taxon>
        <taxon>Erysipelotrichaceae</taxon>
        <taxon>Longicatena</taxon>
    </lineage>
</organism>
<feature type="transmembrane region" description="Helical" evidence="1">
    <location>
        <begin position="395"/>
        <end position="413"/>
    </location>
</feature>
<dbReference type="EMBL" id="SMBP01000008">
    <property type="protein sequence ID" value="TCU60189.1"/>
    <property type="molecule type" value="Genomic_DNA"/>
</dbReference>
<dbReference type="AlphaFoldDB" id="A0A4R3TFP3"/>